<proteinExistence type="predicted"/>
<feature type="transmembrane region" description="Helical" evidence="1">
    <location>
        <begin position="51"/>
        <end position="71"/>
    </location>
</feature>
<keyword evidence="1" id="KW-0472">Membrane</keyword>
<reference evidence="2" key="2">
    <citation type="submission" date="2020-06" db="EMBL/GenBank/DDBJ databases">
        <title>Helianthus annuus Genome sequencing and assembly Release 2.</title>
        <authorList>
            <person name="Gouzy J."/>
            <person name="Langlade N."/>
            <person name="Munos S."/>
        </authorList>
    </citation>
    <scope>NUCLEOTIDE SEQUENCE</scope>
    <source>
        <tissue evidence="2">Leaves</tissue>
    </source>
</reference>
<evidence type="ECO:0000256" key="1">
    <source>
        <dbReference type="SAM" id="Phobius"/>
    </source>
</evidence>
<comment type="caution">
    <text evidence="2">The sequence shown here is derived from an EMBL/GenBank/DDBJ whole genome shotgun (WGS) entry which is preliminary data.</text>
</comment>
<dbReference type="Gramene" id="mRNA:HanXRQr2_Chr15g0718691">
    <property type="protein sequence ID" value="mRNA:HanXRQr2_Chr15g0718691"/>
    <property type="gene ID" value="HanXRQr2_Chr15g0718691"/>
</dbReference>
<evidence type="ECO:0000313" key="3">
    <source>
        <dbReference type="Proteomes" id="UP000215914"/>
    </source>
</evidence>
<evidence type="ECO:0000313" key="2">
    <source>
        <dbReference type="EMBL" id="KAF5766712.1"/>
    </source>
</evidence>
<reference evidence="2" key="1">
    <citation type="journal article" date="2017" name="Nature">
        <title>The sunflower genome provides insights into oil metabolism, flowering and Asterid evolution.</title>
        <authorList>
            <person name="Badouin H."/>
            <person name="Gouzy J."/>
            <person name="Grassa C.J."/>
            <person name="Murat F."/>
            <person name="Staton S.E."/>
            <person name="Cottret L."/>
            <person name="Lelandais-Briere C."/>
            <person name="Owens G.L."/>
            <person name="Carrere S."/>
            <person name="Mayjonade B."/>
            <person name="Legrand L."/>
            <person name="Gill N."/>
            <person name="Kane N.C."/>
            <person name="Bowers J.E."/>
            <person name="Hubner S."/>
            <person name="Bellec A."/>
            <person name="Berard A."/>
            <person name="Berges H."/>
            <person name="Blanchet N."/>
            <person name="Boniface M.C."/>
            <person name="Brunel D."/>
            <person name="Catrice O."/>
            <person name="Chaidir N."/>
            <person name="Claudel C."/>
            <person name="Donnadieu C."/>
            <person name="Faraut T."/>
            <person name="Fievet G."/>
            <person name="Helmstetter N."/>
            <person name="King M."/>
            <person name="Knapp S.J."/>
            <person name="Lai Z."/>
            <person name="Le Paslier M.C."/>
            <person name="Lippi Y."/>
            <person name="Lorenzon L."/>
            <person name="Mandel J.R."/>
            <person name="Marage G."/>
            <person name="Marchand G."/>
            <person name="Marquand E."/>
            <person name="Bret-Mestries E."/>
            <person name="Morien E."/>
            <person name="Nambeesan S."/>
            <person name="Nguyen T."/>
            <person name="Pegot-Espagnet P."/>
            <person name="Pouilly N."/>
            <person name="Raftis F."/>
            <person name="Sallet E."/>
            <person name="Schiex T."/>
            <person name="Thomas J."/>
            <person name="Vandecasteele C."/>
            <person name="Vares D."/>
            <person name="Vear F."/>
            <person name="Vautrin S."/>
            <person name="Crespi M."/>
            <person name="Mangin B."/>
            <person name="Burke J.M."/>
            <person name="Salse J."/>
            <person name="Munos S."/>
            <person name="Vincourt P."/>
            <person name="Rieseberg L.H."/>
            <person name="Langlade N.B."/>
        </authorList>
    </citation>
    <scope>NUCLEOTIDE SEQUENCE</scope>
    <source>
        <tissue evidence="2">Leaves</tissue>
    </source>
</reference>
<dbReference type="Proteomes" id="UP000215914">
    <property type="component" value="Unassembled WGS sequence"/>
</dbReference>
<protein>
    <recommendedName>
        <fullName evidence="4">Transmembrane protein</fullName>
    </recommendedName>
</protein>
<gene>
    <name evidence="2" type="ORF">HanXRQr2_Chr15g0718691</name>
</gene>
<keyword evidence="3" id="KW-1185">Reference proteome</keyword>
<name>A0A9K3E5E8_HELAN</name>
<organism evidence="2 3">
    <name type="scientific">Helianthus annuus</name>
    <name type="common">Common sunflower</name>
    <dbReference type="NCBI Taxonomy" id="4232"/>
    <lineage>
        <taxon>Eukaryota</taxon>
        <taxon>Viridiplantae</taxon>
        <taxon>Streptophyta</taxon>
        <taxon>Embryophyta</taxon>
        <taxon>Tracheophyta</taxon>
        <taxon>Spermatophyta</taxon>
        <taxon>Magnoliopsida</taxon>
        <taxon>eudicotyledons</taxon>
        <taxon>Gunneridae</taxon>
        <taxon>Pentapetalae</taxon>
        <taxon>asterids</taxon>
        <taxon>campanulids</taxon>
        <taxon>Asterales</taxon>
        <taxon>Asteraceae</taxon>
        <taxon>Asteroideae</taxon>
        <taxon>Heliantheae alliance</taxon>
        <taxon>Heliantheae</taxon>
        <taxon>Helianthus</taxon>
    </lineage>
</organism>
<evidence type="ECO:0008006" key="4">
    <source>
        <dbReference type="Google" id="ProtNLM"/>
    </source>
</evidence>
<sequence>MNHHLPLTYPHRLPITTTIYSPSSLASIHCLSTTETITFFTFKRPPTTTNLTSTFSGHLLITLLTLLTILFRHGSTGKQLNQIPPSQQLHLRLRSSTPATIEPPLSPSGWLWWWLCGGGSCGGCGGEWRWQWW</sequence>
<dbReference type="EMBL" id="MNCJ02000330">
    <property type="protein sequence ID" value="KAF5766712.1"/>
    <property type="molecule type" value="Genomic_DNA"/>
</dbReference>
<keyword evidence="1" id="KW-1133">Transmembrane helix</keyword>
<accession>A0A9K3E5E8</accession>
<keyword evidence="1" id="KW-0812">Transmembrane</keyword>
<dbReference type="AlphaFoldDB" id="A0A9K3E5E8"/>